<dbReference type="GO" id="GO:0043022">
    <property type="term" value="F:ribosome binding"/>
    <property type="evidence" value="ECO:0007669"/>
    <property type="project" value="InterPro"/>
</dbReference>
<evidence type="ECO:0000259" key="2">
    <source>
        <dbReference type="Pfam" id="PF07766"/>
    </source>
</evidence>
<dbReference type="Proteomes" id="UP000005239">
    <property type="component" value="Unassembled WGS sequence"/>
</dbReference>
<organism evidence="3 4">
    <name type="scientific">Pristionchus pacificus</name>
    <name type="common">Parasitic nematode worm</name>
    <dbReference type="NCBI Taxonomy" id="54126"/>
    <lineage>
        <taxon>Eukaryota</taxon>
        <taxon>Metazoa</taxon>
        <taxon>Ecdysozoa</taxon>
        <taxon>Nematoda</taxon>
        <taxon>Chromadorea</taxon>
        <taxon>Rhabditida</taxon>
        <taxon>Rhabditina</taxon>
        <taxon>Diplogasteromorpha</taxon>
        <taxon>Diplogasteroidea</taxon>
        <taxon>Neodiplogasteridae</taxon>
        <taxon>Pristionchus</taxon>
    </lineage>
</organism>
<sequence>MLGSRRLVYQVCRWTSLGPPPSPPPIVGSFSHKYDTFLAKYPMMHALHNRVVNGSRWCVMDVKQLWALRSIDLKDNNQLDKLTIPQLETLIQVRCEIPKVTAIMILLPLPLTVYVIGFAIIFFPRLILTRHFWTKSQREEFFLSDINKCVEAAKSLTTTSLPSKIEELNEVQKAKLSKLYGGFLPWSVNKLKERYLLTHNIDSRLDVSSLNRDQLIFHLFLRRVPYVIDEDDDSLRKRLANVIQKGESACSPVEYLTSTLRSL</sequence>
<reference evidence="3" key="2">
    <citation type="submission" date="2022-06" db="UniProtKB">
        <authorList>
            <consortium name="EnsemblMetazoa"/>
        </authorList>
    </citation>
    <scope>IDENTIFICATION</scope>
    <source>
        <strain evidence="3">PS312</strain>
    </source>
</reference>
<feature type="domain" description="Letm1 RBD" evidence="2">
    <location>
        <begin position="87"/>
        <end position="179"/>
    </location>
</feature>
<reference evidence="4" key="1">
    <citation type="journal article" date="2008" name="Nat. Genet.">
        <title>The Pristionchus pacificus genome provides a unique perspective on nematode lifestyle and parasitism.</title>
        <authorList>
            <person name="Dieterich C."/>
            <person name="Clifton S.W."/>
            <person name="Schuster L.N."/>
            <person name="Chinwalla A."/>
            <person name="Delehaunty K."/>
            <person name="Dinkelacker I."/>
            <person name="Fulton L."/>
            <person name="Fulton R."/>
            <person name="Godfrey J."/>
            <person name="Minx P."/>
            <person name="Mitreva M."/>
            <person name="Roeseler W."/>
            <person name="Tian H."/>
            <person name="Witte H."/>
            <person name="Yang S.P."/>
            <person name="Wilson R.K."/>
            <person name="Sommer R.J."/>
        </authorList>
    </citation>
    <scope>NUCLEOTIDE SEQUENCE [LARGE SCALE GENOMIC DNA]</scope>
    <source>
        <strain evidence="4">PS312</strain>
    </source>
</reference>
<keyword evidence="1" id="KW-0812">Transmembrane</keyword>
<evidence type="ECO:0000256" key="1">
    <source>
        <dbReference type="SAM" id="Phobius"/>
    </source>
</evidence>
<keyword evidence="1" id="KW-0472">Membrane</keyword>
<dbReference type="InterPro" id="IPR033122">
    <property type="entry name" value="LETM1-like_RBD"/>
</dbReference>
<protein>
    <recommendedName>
        <fullName evidence="2">Letm1 RBD domain-containing protein</fullName>
    </recommendedName>
</protein>
<proteinExistence type="predicted"/>
<dbReference type="EnsemblMetazoa" id="PPA46679.1">
    <property type="protein sequence ID" value="PPA46679.1"/>
    <property type="gene ID" value="WBGene00304458"/>
</dbReference>
<dbReference type="AlphaFoldDB" id="A0A8R1Z7Y0"/>
<feature type="transmembrane region" description="Helical" evidence="1">
    <location>
        <begin position="102"/>
        <end position="128"/>
    </location>
</feature>
<accession>A0A8R1Z7Y0</accession>
<evidence type="ECO:0000313" key="4">
    <source>
        <dbReference type="Proteomes" id="UP000005239"/>
    </source>
</evidence>
<keyword evidence="1" id="KW-1133">Transmembrane helix</keyword>
<gene>
    <name evidence="3" type="primary">WBGene00304458</name>
</gene>
<keyword evidence="4" id="KW-1185">Reference proteome</keyword>
<name>A0A8R1Z7Y0_PRIPA</name>
<dbReference type="Pfam" id="PF07766">
    <property type="entry name" value="LETM1_RBD"/>
    <property type="match status" value="1"/>
</dbReference>
<evidence type="ECO:0000313" key="3">
    <source>
        <dbReference type="EnsemblMetazoa" id="PPA46679.1"/>
    </source>
</evidence>
<dbReference type="OrthoDB" id="73691at2759"/>